<protein>
    <submittedName>
        <fullName evidence="9">Dipeptide transport system permease protein dppB</fullName>
    </submittedName>
</protein>
<dbReference type="InterPro" id="IPR000515">
    <property type="entry name" value="MetI-like"/>
</dbReference>
<dbReference type="PROSITE" id="PS50928">
    <property type="entry name" value="ABC_TM1"/>
    <property type="match status" value="1"/>
</dbReference>
<evidence type="ECO:0000313" key="10">
    <source>
        <dbReference type="Proteomes" id="UP000011910"/>
    </source>
</evidence>
<dbReference type="Gene3D" id="1.10.3720.10">
    <property type="entry name" value="MetI-like"/>
    <property type="match status" value="1"/>
</dbReference>
<dbReference type="SUPFAM" id="SSF161098">
    <property type="entry name" value="MetI-like"/>
    <property type="match status" value="1"/>
</dbReference>
<keyword evidence="2 7" id="KW-0813">Transport</keyword>
<dbReference type="CDD" id="cd06261">
    <property type="entry name" value="TM_PBP2"/>
    <property type="match status" value="1"/>
</dbReference>
<feature type="transmembrane region" description="Helical" evidence="7">
    <location>
        <begin position="277"/>
        <end position="299"/>
    </location>
</feature>
<keyword evidence="3" id="KW-1003">Cell membrane</keyword>
<dbReference type="Pfam" id="PF00528">
    <property type="entry name" value="BPD_transp_1"/>
    <property type="match status" value="1"/>
</dbReference>
<dbReference type="EMBL" id="AODQ01000004">
    <property type="protein sequence ID" value="EMR04520.1"/>
    <property type="molecule type" value="Genomic_DNA"/>
</dbReference>
<dbReference type="Proteomes" id="UP000011910">
    <property type="component" value="Unassembled WGS sequence"/>
</dbReference>
<gene>
    <name evidence="9" type="primary">dppB</name>
    <name evidence="9" type="ORF">ADICEAN_00278</name>
</gene>
<evidence type="ECO:0000256" key="1">
    <source>
        <dbReference type="ARBA" id="ARBA00004651"/>
    </source>
</evidence>
<dbReference type="PANTHER" id="PTHR43163:SF6">
    <property type="entry name" value="DIPEPTIDE TRANSPORT SYSTEM PERMEASE PROTEIN DPPB-RELATED"/>
    <property type="match status" value="1"/>
</dbReference>
<evidence type="ECO:0000256" key="7">
    <source>
        <dbReference type="RuleBase" id="RU363032"/>
    </source>
</evidence>
<comment type="caution">
    <text evidence="9">The sequence shown here is derived from an EMBL/GenBank/DDBJ whole genome shotgun (WGS) entry which is preliminary data.</text>
</comment>
<keyword evidence="4 7" id="KW-0812">Transmembrane</keyword>
<comment type="similarity">
    <text evidence="7">Belongs to the binding-protein-dependent transport system permease family.</text>
</comment>
<dbReference type="GO" id="GO:0005886">
    <property type="term" value="C:plasma membrane"/>
    <property type="evidence" value="ECO:0007669"/>
    <property type="project" value="UniProtKB-SubCell"/>
</dbReference>
<evidence type="ECO:0000256" key="4">
    <source>
        <dbReference type="ARBA" id="ARBA00022692"/>
    </source>
</evidence>
<dbReference type="InterPro" id="IPR045621">
    <property type="entry name" value="BPD_transp_1_N"/>
</dbReference>
<reference evidence="9 10" key="1">
    <citation type="journal article" date="2013" name="Genome Announc.">
        <title>Draft Genome Sequence of Cesiribacter andamanensis Strain AMV16T, Isolated from a Soil Sample from a Mud Volcano in the Andaman Islands, India.</title>
        <authorList>
            <person name="Shivaji S."/>
            <person name="Ara S."/>
            <person name="Begum Z."/>
            <person name="Srinivas T.N."/>
            <person name="Singh A."/>
            <person name="Kumar Pinnaka A."/>
        </authorList>
    </citation>
    <scope>NUCLEOTIDE SEQUENCE [LARGE SCALE GENOMIC DNA]</scope>
    <source>
        <strain evidence="9 10">AMV16</strain>
    </source>
</reference>
<evidence type="ECO:0000313" key="9">
    <source>
        <dbReference type="EMBL" id="EMR04520.1"/>
    </source>
</evidence>
<proteinExistence type="inferred from homology"/>
<name>M7NS42_9BACT</name>
<feature type="domain" description="ABC transmembrane type-1" evidence="8">
    <location>
        <begin position="127"/>
        <end position="342"/>
    </location>
</feature>
<accession>M7NS42</accession>
<evidence type="ECO:0000256" key="3">
    <source>
        <dbReference type="ARBA" id="ARBA00022475"/>
    </source>
</evidence>
<evidence type="ECO:0000259" key="8">
    <source>
        <dbReference type="PROSITE" id="PS50928"/>
    </source>
</evidence>
<evidence type="ECO:0000256" key="5">
    <source>
        <dbReference type="ARBA" id="ARBA00022989"/>
    </source>
</evidence>
<dbReference type="STRING" id="1279009.ADICEAN_00278"/>
<sequence>MLLFVGRRLGYGFLVLLGVVLVIFFLFHALPGDPVAMMAGQRSDVATREAIQKELGLDKPLGQQLLQYLNDLSPLGVHEQSQEAQQKYEYYALTELGAGEVLALKTPYLRRSFQSNKKVSEILLENVESTFWLAMAAMAFATVVGIAFGVVAALKQNTFADHFIITSSVLGISVPSFVSAIVIAMVFGYYLSDYTGLNITGQLWVNHPFYGRTLHLENLILPALTLGLRPLSIIIQLTRSSMLEVLSQDYIRTARAKGLRYYRVISKHALKNALNPVLTAVSGWLASLMAGAFFVELIFDWKGLGFITIKAVQSLDFPVVMGSTLFIASIFVVVNIFVDVLYAALDPRVRLRS</sequence>
<dbReference type="AlphaFoldDB" id="M7NS42"/>
<dbReference type="Pfam" id="PF19300">
    <property type="entry name" value="BPD_transp_1_N"/>
    <property type="match status" value="1"/>
</dbReference>
<organism evidence="9 10">
    <name type="scientific">Cesiribacter andamanensis AMV16</name>
    <dbReference type="NCBI Taxonomy" id="1279009"/>
    <lineage>
        <taxon>Bacteria</taxon>
        <taxon>Pseudomonadati</taxon>
        <taxon>Bacteroidota</taxon>
        <taxon>Cytophagia</taxon>
        <taxon>Cytophagales</taxon>
        <taxon>Cesiribacteraceae</taxon>
        <taxon>Cesiribacter</taxon>
    </lineage>
</organism>
<keyword evidence="10" id="KW-1185">Reference proteome</keyword>
<dbReference type="OrthoDB" id="24153at2"/>
<dbReference type="PANTHER" id="PTHR43163">
    <property type="entry name" value="DIPEPTIDE TRANSPORT SYSTEM PERMEASE PROTEIN DPPB-RELATED"/>
    <property type="match status" value="1"/>
</dbReference>
<feature type="transmembrane region" description="Helical" evidence="7">
    <location>
        <begin position="9"/>
        <end position="30"/>
    </location>
</feature>
<comment type="subcellular location">
    <subcellularLocation>
        <location evidence="1 7">Cell membrane</location>
        <topology evidence="1 7">Multi-pass membrane protein</topology>
    </subcellularLocation>
</comment>
<dbReference type="PATRIC" id="fig|1279009.4.peg.278"/>
<keyword evidence="5 7" id="KW-1133">Transmembrane helix</keyword>
<evidence type="ECO:0000256" key="6">
    <source>
        <dbReference type="ARBA" id="ARBA00023136"/>
    </source>
</evidence>
<evidence type="ECO:0000256" key="2">
    <source>
        <dbReference type="ARBA" id="ARBA00022448"/>
    </source>
</evidence>
<feature type="transmembrane region" description="Helical" evidence="7">
    <location>
        <begin position="319"/>
        <end position="345"/>
    </location>
</feature>
<dbReference type="GO" id="GO:0071916">
    <property type="term" value="F:dipeptide transmembrane transporter activity"/>
    <property type="evidence" value="ECO:0007669"/>
    <property type="project" value="TreeGrafter"/>
</dbReference>
<dbReference type="RefSeq" id="WP_009193688.1">
    <property type="nucleotide sequence ID" value="NZ_AODQ01000004.1"/>
</dbReference>
<dbReference type="InterPro" id="IPR035906">
    <property type="entry name" value="MetI-like_sf"/>
</dbReference>
<feature type="transmembrane region" description="Helical" evidence="7">
    <location>
        <begin position="131"/>
        <end position="151"/>
    </location>
</feature>
<dbReference type="eggNOG" id="COG0601">
    <property type="taxonomic scope" value="Bacteria"/>
</dbReference>
<keyword evidence="6 7" id="KW-0472">Membrane</keyword>
<feature type="transmembrane region" description="Helical" evidence="7">
    <location>
        <begin position="163"/>
        <end position="191"/>
    </location>
</feature>